<keyword evidence="3 6" id="KW-0812">Transmembrane</keyword>
<dbReference type="SUPFAM" id="SSF103473">
    <property type="entry name" value="MFS general substrate transporter"/>
    <property type="match status" value="1"/>
</dbReference>
<dbReference type="KEGG" id="xla:108699524"/>
<keyword evidence="5 6" id="KW-0472">Membrane</keyword>
<gene>
    <name evidence="8" type="primary">LOC108699524</name>
</gene>
<keyword evidence="2" id="KW-0813">Transport</keyword>
<evidence type="ECO:0000256" key="3">
    <source>
        <dbReference type="ARBA" id="ARBA00022692"/>
    </source>
</evidence>
<evidence type="ECO:0000256" key="6">
    <source>
        <dbReference type="SAM" id="Phobius"/>
    </source>
</evidence>
<dbReference type="InterPro" id="IPR036259">
    <property type="entry name" value="MFS_trans_sf"/>
</dbReference>
<proteinExistence type="predicted"/>
<evidence type="ECO:0000256" key="1">
    <source>
        <dbReference type="ARBA" id="ARBA00004141"/>
    </source>
</evidence>
<dbReference type="GO" id="GO:0016020">
    <property type="term" value="C:membrane"/>
    <property type="evidence" value="ECO:0007669"/>
    <property type="project" value="UniProtKB-SubCell"/>
</dbReference>
<reference evidence="8" key="1">
    <citation type="submission" date="2025-08" db="UniProtKB">
        <authorList>
            <consortium name="RefSeq"/>
        </authorList>
    </citation>
    <scope>IDENTIFICATION</scope>
    <source>
        <strain evidence="8">J_2021</strain>
        <tissue evidence="8">Erythrocytes</tissue>
    </source>
</reference>
<dbReference type="GeneID" id="108699524"/>
<comment type="subcellular location">
    <subcellularLocation>
        <location evidence="1">Membrane</location>
        <topology evidence="1">Multi-pass membrane protein</topology>
    </subcellularLocation>
</comment>
<feature type="transmembrane region" description="Helical" evidence="6">
    <location>
        <begin position="122"/>
        <end position="143"/>
    </location>
</feature>
<keyword evidence="4 6" id="KW-1133">Transmembrane helix</keyword>
<evidence type="ECO:0000313" key="8">
    <source>
        <dbReference type="RefSeq" id="XP_018087115.2"/>
    </source>
</evidence>
<evidence type="ECO:0000313" key="7">
    <source>
        <dbReference type="Proteomes" id="UP000186698"/>
    </source>
</evidence>
<protein>
    <submittedName>
        <fullName evidence="8">Protein spinster homolog 1-like</fullName>
    </submittedName>
</protein>
<name>A0A8J0TKH1_XENLA</name>
<dbReference type="InterPro" id="IPR044770">
    <property type="entry name" value="MFS_spinster-like"/>
</dbReference>
<keyword evidence="7" id="KW-1185">Reference proteome</keyword>
<organism evidence="7 8">
    <name type="scientific">Xenopus laevis</name>
    <name type="common">African clawed frog</name>
    <dbReference type="NCBI Taxonomy" id="8355"/>
    <lineage>
        <taxon>Eukaryota</taxon>
        <taxon>Metazoa</taxon>
        <taxon>Chordata</taxon>
        <taxon>Craniata</taxon>
        <taxon>Vertebrata</taxon>
        <taxon>Euteleostomi</taxon>
        <taxon>Amphibia</taxon>
        <taxon>Batrachia</taxon>
        <taxon>Anura</taxon>
        <taxon>Pipoidea</taxon>
        <taxon>Pipidae</taxon>
        <taxon>Xenopodinae</taxon>
        <taxon>Xenopus</taxon>
        <taxon>Xenopus</taxon>
    </lineage>
</organism>
<dbReference type="PANTHER" id="PTHR23505">
    <property type="entry name" value="SPINSTER"/>
    <property type="match status" value="1"/>
</dbReference>
<dbReference type="Proteomes" id="UP000186698">
    <property type="component" value="Chromosome 8L"/>
</dbReference>
<dbReference type="AlphaFoldDB" id="A0A8J0TKH1"/>
<evidence type="ECO:0000256" key="5">
    <source>
        <dbReference type="ARBA" id="ARBA00023136"/>
    </source>
</evidence>
<evidence type="ECO:0000256" key="2">
    <source>
        <dbReference type="ARBA" id="ARBA00022448"/>
    </source>
</evidence>
<feature type="transmembrane region" description="Helical" evidence="6">
    <location>
        <begin position="34"/>
        <end position="55"/>
    </location>
</feature>
<dbReference type="PANTHER" id="PTHR23505:SF98">
    <property type="entry name" value="PROTEIN SPINSTER HOMOLOG 1-LIKE"/>
    <property type="match status" value="1"/>
</dbReference>
<evidence type="ECO:0000256" key="4">
    <source>
        <dbReference type="ARBA" id="ARBA00022989"/>
    </source>
</evidence>
<accession>A0A8J0TKH1</accession>
<dbReference type="RefSeq" id="XP_018087115.2">
    <property type="nucleotide sequence ID" value="XM_018231626.2"/>
</dbReference>
<sequence>MVLPILMHLPGHGALRFKRKDPHKKTSFMFKVKALLTCRTFIFCIIGYGAGMFAYRGVTVWGPTLLKTSRNGTQIQVPCVASICTFDDKIIFAVLKSFSDAIGLTVSALISGKVVKANAHRLPLISAVTLLTAGHMIGCGVVWTRMTIIIPYVSIVPELTCI</sequence>